<feature type="transmembrane region" description="Helical" evidence="1">
    <location>
        <begin position="147"/>
        <end position="166"/>
    </location>
</feature>
<evidence type="ECO:0000313" key="4">
    <source>
        <dbReference type="Proteomes" id="UP000247978"/>
    </source>
</evidence>
<evidence type="ECO:0000313" key="3">
    <source>
        <dbReference type="EMBL" id="PXW83762.1"/>
    </source>
</evidence>
<feature type="transmembrane region" description="Helical" evidence="1">
    <location>
        <begin position="320"/>
        <end position="340"/>
    </location>
</feature>
<proteinExistence type="predicted"/>
<comment type="caution">
    <text evidence="3">The sequence shown here is derived from an EMBL/GenBank/DDBJ whole genome shotgun (WGS) entry which is preliminary data.</text>
</comment>
<keyword evidence="1" id="KW-0472">Membrane</keyword>
<feature type="transmembrane region" description="Helical" evidence="1">
    <location>
        <begin position="118"/>
        <end position="141"/>
    </location>
</feature>
<feature type="transmembrane region" description="Helical" evidence="1">
    <location>
        <begin position="390"/>
        <end position="421"/>
    </location>
</feature>
<feature type="transmembrane region" description="Helical" evidence="1">
    <location>
        <begin position="505"/>
        <end position="526"/>
    </location>
</feature>
<dbReference type="InterPro" id="IPR025833">
    <property type="entry name" value="GDYXXLXY"/>
</dbReference>
<feature type="transmembrane region" description="Helical" evidence="1">
    <location>
        <begin position="433"/>
        <end position="451"/>
    </location>
</feature>
<feature type="transmembrane region" description="Helical" evidence="1">
    <location>
        <begin position="94"/>
        <end position="111"/>
    </location>
</feature>
<feature type="transmembrane region" description="Helical" evidence="1">
    <location>
        <begin position="67"/>
        <end position="88"/>
    </location>
</feature>
<feature type="transmembrane region" description="Helical" evidence="1">
    <location>
        <begin position="457"/>
        <end position="474"/>
    </location>
</feature>
<feature type="transmembrane region" description="Helical" evidence="1">
    <location>
        <begin position="38"/>
        <end position="55"/>
    </location>
</feature>
<feature type="transmembrane region" description="Helical" evidence="1">
    <location>
        <begin position="352"/>
        <end position="378"/>
    </location>
</feature>
<name>A0A2V3VPJ4_9BACI</name>
<dbReference type="EMBL" id="QJJQ01000014">
    <property type="protein sequence ID" value="PXW83762.1"/>
    <property type="molecule type" value="Genomic_DNA"/>
</dbReference>
<feature type="transmembrane region" description="Helical" evidence="1">
    <location>
        <begin position="9"/>
        <end position="26"/>
    </location>
</feature>
<dbReference type="Pfam" id="PF14345">
    <property type="entry name" value="GDYXXLXY"/>
    <property type="match status" value="1"/>
</dbReference>
<feature type="transmembrane region" description="Helical" evidence="1">
    <location>
        <begin position="288"/>
        <end position="314"/>
    </location>
</feature>
<dbReference type="InterPro" id="IPR018677">
    <property type="entry name" value="DUF2157"/>
</dbReference>
<keyword evidence="1" id="KW-1133">Transmembrane helix</keyword>
<accession>A0A2V3VPJ4</accession>
<evidence type="ECO:0000256" key="1">
    <source>
        <dbReference type="SAM" id="Phobius"/>
    </source>
</evidence>
<dbReference type="AlphaFoldDB" id="A0A2V3VPJ4"/>
<dbReference type="Pfam" id="PF09925">
    <property type="entry name" value="DUF2157"/>
    <property type="match status" value="1"/>
</dbReference>
<reference evidence="3 4" key="1">
    <citation type="submission" date="2018-05" db="EMBL/GenBank/DDBJ databases">
        <title>Genomic Encyclopedia of Type Strains, Phase IV (KMG-IV): sequencing the most valuable type-strain genomes for metagenomic binning, comparative biology and taxonomic classification.</title>
        <authorList>
            <person name="Goeker M."/>
        </authorList>
    </citation>
    <scope>NUCLEOTIDE SEQUENCE [LARGE SCALE GENOMIC DNA]</scope>
    <source>
        <strain evidence="3 4">DSM 28556</strain>
    </source>
</reference>
<feature type="transmembrane region" description="Helical" evidence="1">
    <location>
        <begin position="175"/>
        <end position="192"/>
    </location>
</feature>
<sequence>MNSKMIQTGYLLGVSLILASILYFFAANWQGFERLTKIMLSIGLVLLFYGLHFLVRKIGNQQYFLSDWMLVAASVVFGLSVALIGQIYNSHADSYWLFLVWFVPVFILSLITKYVPFYVFSFILAHLAIFFFLSPSTYFASWTDYELFGFIFTVALLNAVLFYLTYRTIISTKTILYMAFIMFHSMFIYLTINNELPFDFLSNLFYIGIFIVSFYYWFKVKLHRPLLILTGLFATFYVLQKGFYWMFLYYGMWMLLFFLLIAALLVFLSVIAVSFLKKGKKNRILTQLVTIIVTIIATLFSTLAISGLFFILFPQATADVLFFFSICALIAPGLFTKWPIQIKYTLLSTGFLLAIGASSFSIIIYNIILLILLGAGIFTVPMRSMKVFLYILANIVFGSILSEWFEVHGIFLGLLFFNVLYYMAQKKEIATKYSAFIIGLFAFLTLTVLDVENWLSIIYNFTFFLTVTIPIFTIKMTTRRWEWTTCLIFWFLFIAYKYYEYLWLLIHKSILFLALGIIIISTTIYFERKRANPTVSTKRIQYKTPFLISLILLQLGFISYQSYTNETLLKEGELIKLELMPIDPRSMLQGDYIILRYGITEMEQTDDYRLWNKKIKVVLRENNGIYDYAGYYQINGEWNKPYNEEQGDIMINGKSNGPNEVVYGIESYFVPEGTGVDLQNEVEYAYVRVGKTGNAIIEYIE</sequence>
<feature type="transmembrane region" description="Helical" evidence="1">
    <location>
        <begin position="481"/>
        <end position="499"/>
    </location>
</feature>
<feature type="transmembrane region" description="Helical" evidence="1">
    <location>
        <begin position="546"/>
        <end position="563"/>
    </location>
</feature>
<keyword evidence="1" id="KW-0812">Transmembrane</keyword>
<feature type="transmembrane region" description="Helical" evidence="1">
    <location>
        <begin position="253"/>
        <end position="276"/>
    </location>
</feature>
<gene>
    <name evidence="3" type="ORF">DFR56_11446</name>
</gene>
<protein>
    <submittedName>
        <fullName evidence="3">Putative membrane-anchored protein</fullName>
    </submittedName>
</protein>
<feature type="transmembrane region" description="Helical" evidence="1">
    <location>
        <begin position="198"/>
        <end position="218"/>
    </location>
</feature>
<dbReference type="Proteomes" id="UP000247978">
    <property type="component" value="Unassembled WGS sequence"/>
</dbReference>
<dbReference type="RefSeq" id="WP_110396636.1">
    <property type="nucleotide sequence ID" value="NZ_JBHUHB010000001.1"/>
</dbReference>
<organism evidence="3 4">
    <name type="scientific">Pseudogracilibacillus auburnensis</name>
    <dbReference type="NCBI Taxonomy" id="1494959"/>
    <lineage>
        <taxon>Bacteria</taxon>
        <taxon>Bacillati</taxon>
        <taxon>Bacillota</taxon>
        <taxon>Bacilli</taxon>
        <taxon>Bacillales</taxon>
        <taxon>Bacillaceae</taxon>
        <taxon>Pseudogracilibacillus</taxon>
    </lineage>
</organism>
<keyword evidence="4" id="KW-1185">Reference proteome</keyword>
<dbReference type="OrthoDB" id="4868247at2"/>
<feature type="transmembrane region" description="Helical" evidence="1">
    <location>
        <begin position="225"/>
        <end position="247"/>
    </location>
</feature>
<evidence type="ECO:0000259" key="2">
    <source>
        <dbReference type="Pfam" id="PF09925"/>
    </source>
</evidence>
<feature type="domain" description="DUF2157" evidence="2">
    <location>
        <begin position="10"/>
        <end position="111"/>
    </location>
</feature>